<comment type="caution">
    <text evidence="3">The sequence shown here is derived from an EMBL/GenBank/DDBJ whole genome shotgun (WGS) entry which is preliminary data.</text>
</comment>
<keyword evidence="1" id="KW-0175">Coiled coil</keyword>
<feature type="coiled-coil region" evidence="1">
    <location>
        <begin position="130"/>
        <end position="168"/>
    </location>
</feature>
<evidence type="ECO:0000256" key="2">
    <source>
        <dbReference type="SAM" id="MobiDB-lite"/>
    </source>
</evidence>
<evidence type="ECO:0000313" key="3">
    <source>
        <dbReference type="EMBL" id="KAJ8352280.1"/>
    </source>
</evidence>
<name>A0A9Q1F700_SYNKA</name>
<sequence>MTELCQSNEDQLQDMEDMEEMYETMEIMTQLINSNQEELAAMASRLEVSEKKTCHSSASPRTRSWRMQQSSAGHWKLFCSSKYGGGWALYACRNDIDDYILLEKSCAGKADLQAEACTKIKREESQQLAMEQVEEEFERRMSESQRALEEERAEAASLRKKLADVVCELADLQKPTCELADLQKPPSPTPTPGCSNMQETLPLEGCWLSRKVEDARGKRKHDGCPQTSVGVAVMQGGPEPKEWAEETKERRDMD</sequence>
<dbReference type="Proteomes" id="UP001152622">
    <property type="component" value="Chromosome 8"/>
</dbReference>
<gene>
    <name evidence="3" type="ORF">SKAU_G00237560</name>
</gene>
<proteinExistence type="predicted"/>
<evidence type="ECO:0000313" key="4">
    <source>
        <dbReference type="Proteomes" id="UP001152622"/>
    </source>
</evidence>
<dbReference type="EMBL" id="JAINUF010000008">
    <property type="protein sequence ID" value="KAJ8352280.1"/>
    <property type="molecule type" value="Genomic_DNA"/>
</dbReference>
<dbReference type="AlphaFoldDB" id="A0A9Q1F700"/>
<reference evidence="3" key="1">
    <citation type="journal article" date="2023" name="Science">
        <title>Genome structures resolve the early diversification of teleost fishes.</title>
        <authorList>
            <person name="Parey E."/>
            <person name="Louis A."/>
            <person name="Montfort J."/>
            <person name="Bouchez O."/>
            <person name="Roques C."/>
            <person name="Iampietro C."/>
            <person name="Lluch J."/>
            <person name="Castinel A."/>
            <person name="Donnadieu C."/>
            <person name="Desvignes T."/>
            <person name="Floi Bucao C."/>
            <person name="Jouanno E."/>
            <person name="Wen M."/>
            <person name="Mejri S."/>
            <person name="Dirks R."/>
            <person name="Jansen H."/>
            <person name="Henkel C."/>
            <person name="Chen W.J."/>
            <person name="Zahm M."/>
            <person name="Cabau C."/>
            <person name="Klopp C."/>
            <person name="Thompson A.W."/>
            <person name="Robinson-Rechavi M."/>
            <person name="Braasch I."/>
            <person name="Lecointre G."/>
            <person name="Bobe J."/>
            <person name="Postlethwait J.H."/>
            <person name="Berthelot C."/>
            <person name="Roest Crollius H."/>
            <person name="Guiguen Y."/>
        </authorList>
    </citation>
    <scope>NUCLEOTIDE SEQUENCE</scope>
    <source>
        <strain evidence="3">WJC10195</strain>
    </source>
</reference>
<evidence type="ECO:0000256" key="1">
    <source>
        <dbReference type="SAM" id="Coils"/>
    </source>
</evidence>
<feature type="region of interest" description="Disordered" evidence="2">
    <location>
        <begin position="217"/>
        <end position="254"/>
    </location>
</feature>
<feature type="compositionally biased region" description="Basic and acidic residues" evidence="2">
    <location>
        <begin position="239"/>
        <end position="254"/>
    </location>
</feature>
<accession>A0A9Q1F700</accession>
<organism evidence="3 4">
    <name type="scientific">Synaphobranchus kaupii</name>
    <name type="common">Kaup's arrowtooth eel</name>
    <dbReference type="NCBI Taxonomy" id="118154"/>
    <lineage>
        <taxon>Eukaryota</taxon>
        <taxon>Metazoa</taxon>
        <taxon>Chordata</taxon>
        <taxon>Craniata</taxon>
        <taxon>Vertebrata</taxon>
        <taxon>Euteleostomi</taxon>
        <taxon>Actinopterygii</taxon>
        <taxon>Neopterygii</taxon>
        <taxon>Teleostei</taxon>
        <taxon>Anguilliformes</taxon>
        <taxon>Synaphobranchidae</taxon>
        <taxon>Synaphobranchus</taxon>
    </lineage>
</organism>
<protein>
    <submittedName>
        <fullName evidence="3">Uncharacterized protein</fullName>
    </submittedName>
</protein>
<keyword evidence="4" id="KW-1185">Reference proteome</keyword>